<evidence type="ECO:0000313" key="3">
    <source>
        <dbReference type="Proteomes" id="UP001419268"/>
    </source>
</evidence>
<feature type="region of interest" description="Disordered" evidence="1">
    <location>
        <begin position="1"/>
        <end position="117"/>
    </location>
</feature>
<evidence type="ECO:0000256" key="1">
    <source>
        <dbReference type="SAM" id="MobiDB-lite"/>
    </source>
</evidence>
<dbReference type="Proteomes" id="UP001419268">
    <property type="component" value="Unassembled WGS sequence"/>
</dbReference>
<comment type="caution">
    <text evidence="2">The sequence shown here is derived from an EMBL/GenBank/DDBJ whole genome shotgun (WGS) entry which is preliminary data.</text>
</comment>
<feature type="compositionally biased region" description="Low complexity" evidence="1">
    <location>
        <begin position="81"/>
        <end position="102"/>
    </location>
</feature>
<dbReference type="EMBL" id="JBBNAG010000013">
    <property type="protein sequence ID" value="KAK9083282.1"/>
    <property type="molecule type" value="Genomic_DNA"/>
</dbReference>
<organism evidence="2 3">
    <name type="scientific">Stephania cephalantha</name>
    <dbReference type="NCBI Taxonomy" id="152367"/>
    <lineage>
        <taxon>Eukaryota</taxon>
        <taxon>Viridiplantae</taxon>
        <taxon>Streptophyta</taxon>
        <taxon>Embryophyta</taxon>
        <taxon>Tracheophyta</taxon>
        <taxon>Spermatophyta</taxon>
        <taxon>Magnoliopsida</taxon>
        <taxon>Ranunculales</taxon>
        <taxon>Menispermaceae</taxon>
        <taxon>Menispermoideae</taxon>
        <taxon>Cissampelideae</taxon>
        <taxon>Stephania</taxon>
    </lineage>
</organism>
<proteinExistence type="predicted"/>
<protein>
    <submittedName>
        <fullName evidence="2">Uncharacterized protein</fullName>
    </submittedName>
</protein>
<feature type="compositionally biased region" description="Basic residues" evidence="1">
    <location>
        <begin position="1"/>
        <end position="12"/>
    </location>
</feature>
<evidence type="ECO:0000313" key="2">
    <source>
        <dbReference type="EMBL" id="KAK9083282.1"/>
    </source>
</evidence>
<feature type="compositionally biased region" description="Basic and acidic residues" evidence="1">
    <location>
        <begin position="37"/>
        <end position="55"/>
    </location>
</feature>
<feature type="compositionally biased region" description="Basic and acidic residues" evidence="1">
    <location>
        <begin position="70"/>
        <end position="80"/>
    </location>
</feature>
<gene>
    <name evidence="2" type="ORF">Scep_029753</name>
</gene>
<feature type="compositionally biased region" description="Basic and acidic residues" evidence="1">
    <location>
        <begin position="108"/>
        <end position="117"/>
    </location>
</feature>
<reference evidence="2 3" key="1">
    <citation type="submission" date="2024-01" db="EMBL/GenBank/DDBJ databases">
        <title>Genome assemblies of Stephania.</title>
        <authorList>
            <person name="Yang L."/>
        </authorList>
    </citation>
    <scope>NUCLEOTIDE SEQUENCE [LARGE SCALE GENOMIC DNA]</scope>
    <source>
        <strain evidence="2">JXDWG</strain>
        <tissue evidence="2">Leaf</tissue>
    </source>
</reference>
<name>A0AAP0E2U1_9MAGN</name>
<sequence length="117" mass="13157">MHSPKKKKQHNKQHNENAQTKRKGLQTLFHQHTQLTRRREAAMEGSRTNDAEVRRGVVRTAARSSAAGQRGDRHKGDREQAAATRRGGALTAALARTTAVERTANRQRAMERTPARQ</sequence>
<keyword evidence="3" id="KW-1185">Reference proteome</keyword>
<accession>A0AAP0E2U1</accession>
<dbReference type="AlphaFoldDB" id="A0AAP0E2U1"/>